<protein>
    <submittedName>
        <fullName evidence="2">Uncharacterized protein</fullName>
    </submittedName>
</protein>
<dbReference type="AlphaFoldDB" id="A0A3N0Y0Y3"/>
<feature type="compositionally biased region" description="Basic and acidic residues" evidence="1">
    <location>
        <begin position="58"/>
        <end position="68"/>
    </location>
</feature>
<reference evidence="2 3" key="1">
    <citation type="submission" date="2018-10" db="EMBL/GenBank/DDBJ databases">
        <title>Genome assembly for a Yunnan-Guizhou Plateau 3E fish, Anabarilius grahami (Regan), and its evolutionary and genetic applications.</title>
        <authorList>
            <person name="Jiang W."/>
        </authorList>
    </citation>
    <scope>NUCLEOTIDE SEQUENCE [LARGE SCALE GENOMIC DNA]</scope>
    <source>
        <strain evidence="2">AG-KIZ</strain>
        <tissue evidence="2">Muscle</tissue>
    </source>
</reference>
<gene>
    <name evidence="2" type="ORF">DPX16_17533</name>
</gene>
<dbReference type="Proteomes" id="UP000281406">
    <property type="component" value="Unassembled WGS sequence"/>
</dbReference>
<name>A0A3N0Y0Y3_ANAGA</name>
<evidence type="ECO:0000256" key="1">
    <source>
        <dbReference type="SAM" id="MobiDB-lite"/>
    </source>
</evidence>
<comment type="caution">
    <text evidence="2">The sequence shown here is derived from an EMBL/GenBank/DDBJ whole genome shotgun (WGS) entry which is preliminary data.</text>
</comment>
<evidence type="ECO:0000313" key="3">
    <source>
        <dbReference type="Proteomes" id="UP000281406"/>
    </source>
</evidence>
<sequence>MRCSTVIVMHGSGFAEVPLRSTEFCEVSGEEAQQLLSSTQRMILMETLELEIAGGDGTHTHTDDEHTGRTGNTGDRFSCNTPGQVTTMGPQKVVHLFHPDKLACVHLCTHAHVCLVLVNPTFCQDYY</sequence>
<dbReference type="EMBL" id="RJVU01057109">
    <property type="protein sequence ID" value="ROK35790.1"/>
    <property type="molecule type" value="Genomic_DNA"/>
</dbReference>
<accession>A0A3N0Y0Y3</accession>
<keyword evidence="3" id="KW-1185">Reference proteome</keyword>
<proteinExistence type="predicted"/>
<evidence type="ECO:0000313" key="2">
    <source>
        <dbReference type="EMBL" id="ROK35790.1"/>
    </source>
</evidence>
<feature type="region of interest" description="Disordered" evidence="1">
    <location>
        <begin position="55"/>
        <end position="74"/>
    </location>
</feature>
<organism evidence="2 3">
    <name type="scientific">Anabarilius grahami</name>
    <name type="common">Kanglang fish</name>
    <name type="synonym">Barilius grahami</name>
    <dbReference type="NCBI Taxonomy" id="495550"/>
    <lineage>
        <taxon>Eukaryota</taxon>
        <taxon>Metazoa</taxon>
        <taxon>Chordata</taxon>
        <taxon>Craniata</taxon>
        <taxon>Vertebrata</taxon>
        <taxon>Euteleostomi</taxon>
        <taxon>Actinopterygii</taxon>
        <taxon>Neopterygii</taxon>
        <taxon>Teleostei</taxon>
        <taxon>Ostariophysi</taxon>
        <taxon>Cypriniformes</taxon>
        <taxon>Xenocyprididae</taxon>
        <taxon>Xenocypridinae</taxon>
        <taxon>Xenocypridinae incertae sedis</taxon>
        <taxon>Anabarilius</taxon>
    </lineage>
</organism>